<dbReference type="SUPFAM" id="SSF57701">
    <property type="entry name" value="Zn2/Cys6 DNA-binding domain"/>
    <property type="match status" value="1"/>
</dbReference>
<protein>
    <recommendedName>
        <fullName evidence="7">Transcription activator of gluconeogenesis ERT1</fullName>
    </recommendedName>
</protein>
<name>A0A9P7GD54_9AGAR</name>
<feature type="region of interest" description="Disordered" evidence="8">
    <location>
        <begin position="1"/>
        <end position="29"/>
    </location>
</feature>
<evidence type="ECO:0000256" key="2">
    <source>
        <dbReference type="ARBA" id="ARBA00022833"/>
    </source>
</evidence>
<keyword evidence="2" id="KW-0862">Zinc</keyword>
<dbReference type="GO" id="GO:0000981">
    <property type="term" value="F:DNA-binding transcription factor activity, RNA polymerase II-specific"/>
    <property type="evidence" value="ECO:0007669"/>
    <property type="project" value="InterPro"/>
</dbReference>
<dbReference type="AlphaFoldDB" id="A0A9P7GD54"/>
<dbReference type="PROSITE" id="PS50048">
    <property type="entry name" value="ZN2_CY6_FUNGAL_2"/>
    <property type="match status" value="1"/>
</dbReference>
<dbReference type="EMBL" id="JABCKV010000051">
    <property type="protein sequence ID" value="KAG5645022.1"/>
    <property type="molecule type" value="Genomic_DNA"/>
</dbReference>
<reference evidence="10" key="2">
    <citation type="submission" date="2021-10" db="EMBL/GenBank/DDBJ databases">
        <title>Phylogenomics reveals ancestral predisposition of the termite-cultivated fungus Termitomyces towards a domesticated lifestyle.</title>
        <authorList>
            <person name="Auxier B."/>
            <person name="Grum-Grzhimaylo A."/>
            <person name="Cardenas M.E."/>
            <person name="Lodge J.D."/>
            <person name="Laessoe T."/>
            <person name="Pedersen O."/>
            <person name="Smith M.E."/>
            <person name="Kuyper T.W."/>
            <person name="Franco-Molano E.A."/>
            <person name="Baroni T.J."/>
            <person name="Aanen D.K."/>
        </authorList>
    </citation>
    <scope>NUCLEOTIDE SEQUENCE</scope>
    <source>
        <strain evidence="10">AP01</strain>
        <tissue evidence="10">Mycelium</tissue>
    </source>
</reference>
<dbReference type="GO" id="GO:0003677">
    <property type="term" value="F:DNA binding"/>
    <property type="evidence" value="ECO:0007669"/>
    <property type="project" value="UniProtKB-KW"/>
</dbReference>
<keyword evidence="6" id="KW-0539">Nucleus</keyword>
<evidence type="ECO:0000256" key="4">
    <source>
        <dbReference type="ARBA" id="ARBA00023125"/>
    </source>
</evidence>
<evidence type="ECO:0000256" key="1">
    <source>
        <dbReference type="ARBA" id="ARBA00022723"/>
    </source>
</evidence>
<dbReference type="SMART" id="SM00066">
    <property type="entry name" value="GAL4"/>
    <property type="match status" value="1"/>
</dbReference>
<sequence>MASPDDKSLDGDDPPDSPSSNALEPAMTMQSVGYSMHMYPFPSHMLPQQQLPRSKRRQVKNACTNCQKACKKCDDARPCLRCVKYGVSEECIDSQRKERKKGVKRGPYKKRDGKDRAGSSVDQADVTSQDLAVSNSGPPPGSGSPPLVAPFMPIPGYFAQYPPAHLMKPMENGLYPQYLPVSQHMQLSSHGGGPEAEPGGYPPPHQYYPAFVPFGPPPVYPFISRHDGQVPQNYMIFPMHPKVGGLNDLTSEGQGWDEEAEEGSDKAS</sequence>
<evidence type="ECO:0000256" key="7">
    <source>
        <dbReference type="ARBA" id="ARBA00040903"/>
    </source>
</evidence>
<reference evidence="10" key="1">
    <citation type="submission" date="2020-07" db="EMBL/GenBank/DDBJ databases">
        <authorList>
            <person name="Nieuwenhuis M."/>
            <person name="Van De Peppel L.J.J."/>
        </authorList>
    </citation>
    <scope>NUCLEOTIDE SEQUENCE</scope>
    <source>
        <strain evidence="10">AP01</strain>
        <tissue evidence="10">Mycelium</tissue>
    </source>
</reference>
<feature type="region of interest" description="Disordered" evidence="8">
    <location>
        <begin position="246"/>
        <end position="268"/>
    </location>
</feature>
<keyword evidence="4" id="KW-0238">DNA-binding</keyword>
<dbReference type="PANTHER" id="PTHR47659">
    <property type="entry name" value="ZN(II)2CYS6 TRANSCRIPTION FACTOR (EUROFUNG)-RELATED"/>
    <property type="match status" value="1"/>
</dbReference>
<dbReference type="PANTHER" id="PTHR47659:SF7">
    <property type="entry name" value="FUNGAL TRANSCRIPTIONAL REGULATORY PROTEIN, N-TERMINAL DOMAIN-CONTAINING PROTEIN"/>
    <property type="match status" value="1"/>
</dbReference>
<dbReference type="InterPro" id="IPR001138">
    <property type="entry name" value="Zn2Cys6_DnaBD"/>
</dbReference>
<dbReference type="CDD" id="cd00067">
    <property type="entry name" value="GAL4"/>
    <property type="match status" value="1"/>
</dbReference>
<evidence type="ECO:0000313" key="10">
    <source>
        <dbReference type="EMBL" id="KAG5645022.1"/>
    </source>
</evidence>
<keyword evidence="5" id="KW-0804">Transcription</keyword>
<feature type="domain" description="Zn(2)-C6 fungal-type" evidence="9">
    <location>
        <begin position="62"/>
        <end position="91"/>
    </location>
</feature>
<evidence type="ECO:0000256" key="5">
    <source>
        <dbReference type="ARBA" id="ARBA00023163"/>
    </source>
</evidence>
<evidence type="ECO:0000256" key="8">
    <source>
        <dbReference type="SAM" id="MobiDB-lite"/>
    </source>
</evidence>
<dbReference type="Gene3D" id="4.10.240.10">
    <property type="entry name" value="Zn(2)-C6 fungal-type DNA-binding domain"/>
    <property type="match status" value="1"/>
</dbReference>
<dbReference type="InterPro" id="IPR050335">
    <property type="entry name" value="ERT1_acuK_gluconeogen_tf"/>
</dbReference>
<accession>A0A9P7GD54</accession>
<feature type="compositionally biased region" description="Polar residues" evidence="8">
    <location>
        <begin position="120"/>
        <end position="135"/>
    </location>
</feature>
<evidence type="ECO:0000313" key="11">
    <source>
        <dbReference type="Proteomes" id="UP000775547"/>
    </source>
</evidence>
<gene>
    <name evidence="10" type="ORF">DXG03_007201</name>
</gene>
<feature type="region of interest" description="Disordered" evidence="8">
    <location>
        <begin position="94"/>
        <end position="147"/>
    </location>
</feature>
<proteinExistence type="predicted"/>
<keyword evidence="11" id="KW-1185">Reference proteome</keyword>
<evidence type="ECO:0000256" key="3">
    <source>
        <dbReference type="ARBA" id="ARBA00023015"/>
    </source>
</evidence>
<dbReference type="GO" id="GO:0008270">
    <property type="term" value="F:zinc ion binding"/>
    <property type="evidence" value="ECO:0007669"/>
    <property type="project" value="InterPro"/>
</dbReference>
<keyword evidence="3" id="KW-0805">Transcription regulation</keyword>
<feature type="compositionally biased region" description="Basic residues" evidence="8">
    <location>
        <begin position="97"/>
        <end position="108"/>
    </location>
</feature>
<dbReference type="OrthoDB" id="5575144at2759"/>
<keyword evidence="1" id="KW-0479">Metal-binding</keyword>
<dbReference type="Proteomes" id="UP000775547">
    <property type="component" value="Unassembled WGS sequence"/>
</dbReference>
<feature type="compositionally biased region" description="Basic and acidic residues" evidence="8">
    <location>
        <begin position="1"/>
        <end position="10"/>
    </location>
</feature>
<organism evidence="10 11">
    <name type="scientific">Asterophora parasitica</name>
    <dbReference type="NCBI Taxonomy" id="117018"/>
    <lineage>
        <taxon>Eukaryota</taxon>
        <taxon>Fungi</taxon>
        <taxon>Dikarya</taxon>
        <taxon>Basidiomycota</taxon>
        <taxon>Agaricomycotina</taxon>
        <taxon>Agaricomycetes</taxon>
        <taxon>Agaricomycetidae</taxon>
        <taxon>Agaricales</taxon>
        <taxon>Tricholomatineae</taxon>
        <taxon>Lyophyllaceae</taxon>
        <taxon>Asterophora</taxon>
    </lineage>
</organism>
<evidence type="ECO:0000259" key="9">
    <source>
        <dbReference type="PROSITE" id="PS50048"/>
    </source>
</evidence>
<dbReference type="InterPro" id="IPR036864">
    <property type="entry name" value="Zn2-C6_fun-type_DNA-bd_sf"/>
</dbReference>
<comment type="caution">
    <text evidence="10">The sequence shown here is derived from an EMBL/GenBank/DDBJ whole genome shotgun (WGS) entry which is preliminary data.</text>
</comment>
<evidence type="ECO:0000256" key="6">
    <source>
        <dbReference type="ARBA" id="ARBA00023242"/>
    </source>
</evidence>